<evidence type="ECO:0000259" key="4">
    <source>
        <dbReference type="PROSITE" id="PS51671"/>
    </source>
</evidence>
<dbReference type="InterPro" id="IPR003607">
    <property type="entry name" value="HD/PDEase_dom"/>
</dbReference>
<evidence type="ECO:0000313" key="8">
    <source>
        <dbReference type="Proteomes" id="UP000197025"/>
    </source>
</evidence>
<evidence type="ECO:0000313" key="7">
    <source>
        <dbReference type="EMBL" id="SNB61786.1"/>
    </source>
</evidence>
<dbReference type="SUPFAM" id="SSF81301">
    <property type="entry name" value="Nucleotidyltransferase"/>
    <property type="match status" value="1"/>
</dbReference>
<feature type="compositionally biased region" description="Basic and acidic residues" evidence="3">
    <location>
        <begin position="567"/>
        <end position="576"/>
    </location>
</feature>
<evidence type="ECO:0000259" key="6">
    <source>
        <dbReference type="PROSITE" id="PS51880"/>
    </source>
</evidence>
<dbReference type="InterPro" id="IPR006674">
    <property type="entry name" value="HD_domain"/>
</dbReference>
<dbReference type="CDD" id="cd05399">
    <property type="entry name" value="NT_Rel-Spo_like"/>
    <property type="match status" value="1"/>
</dbReference>
<feature type="region of interest" description="Disordered" evidence="3">
    <location>
        <begin position="567"/>
        <end position="591"/>
    </location>
</feature>
<accession>A0A212QR21</accession>
<dbReference type="SUPFAM" id="SSF55021">
    <property type="entry name" value="ACT-like"/>
    <property type="match status" value="1"/>
</dbReference>
<gene>
    <name evidence="7" type="ORF">SAMN02746019_00004220</name>
</gene>
<dbReference type="RefSeq" id="WP_088570609.1">
    <property type="nucleotide sequence ID" value="NZ_FYEK01000018.1"/>
</dbReference>
<dbReference type="Gene3D" id="3.30.70.260">
    <property type="match status" value="1"/>
</dbReference>
<dbReference type="Gene3D" id="1.10.3210.10">
    <property type="entry name" value="Hypothetical protein af1432"/>
    <property type="match status" value="1"/>
</dbReference>
<dbReference type="PANTHER" id="PTHR21262">
    <property type="entry name" value="GUANOSINE-3',5'-BIS DIPHOSPHATE 3'-PYROPHOSPHOHYDROLASE"/>
    <property type="match status" value="1"/>
</dbReference>
<evidence type="ECO:0000256" key="3">
    <source>
        <dbReference type="SAM" id="MobiDB-lite"/>
    </source>
</evidence>
<comment type="pathway">
    <text evidence="1">Purine metabolism.</text>
</comment>
<dbReference type="NCBIfam" id="TIGR00691">
    <property type="entry name" value="spoT_relA"/>
    <property type="match status" value="1"/>
</dbReference>
<dbReference type="InterPro" id="IPR033655">
    <property type="entry name" value="TGS_RelA/SpoT"/>
</dbReference>
<organism evidence="7 8">
    <name type="scientific">Thermoflexus hugenholtzii JAD2</name>
    <dbReference type="NCBI Taxonomy" id="877466"/>
    <lineage>
        <taxon>Bacteria</taxon>
        <taxon>Bacillati</taxon>
        <taxon>Chloroflexota</taxon>
        <taxon>Thermoflexia</taxon>
        <taxon>Thermoflexales</taxon>
        <taxon>Thermoflexaceae</taxon>
        <taxon>Thermoflexus</taxon>
    </lineage>
</organism>
<dbReference type="AlphaFoldDB" id="A0A212QR21"/>
<proteinExistence type="inferred from homology"/>
<dbReference type="GO" id="GO:0015969">
    <property type="term" value="P:guanosine tetraphosphate metabolic process"/>
    <property type="evidence" value="ECO:0007669"/>
    <property type="project" value="InterPro"/>
</dbReference>
<dbReference type="PANTHER" id="PTHR21262:SF31">
    <property type="entry name" value="GTP PYROPHOSPHOKINASE"/>
    <property type="match status" value="1"/>
</dbReference>
<feature type="domain" description="HD" evidence="5">
    <location>
        <begin position="51"/>
        <end position="162"/>
    </location>
</feature>
<dbReference type="SMART" id="SM00471">
    <property type="entry name" value="HDc"/>
    <property type="match status" value="1"/>
</dbReference>
<dbReference type="InterPro" id="IPR045600">
    <property type="entry name" value="RelA/SpoT_AH_RIS"/>
</dbReference>
<dbReference type="SMART" id="SM00954">
    <property type="entry name" value="RelA_SpoT"/>
    <property type="match status" value="1"/>
</dbReference>
<dbReference type="InterPro" id="IPR004095">
    <property type="entry name" value="TGS"/>
</dbReference>
<dbReference type="Pfam" id="PF13328">
    <property type="entry name" value="HD_4"/>
    <property type="match status" value="1"/>
</dbReference>
<dbReference type="Pfam" id="PF04607">
    <property type="entry name" value="RelA_SpoT"/>
    <property type="match status" value="1"/>
</dbReference>
<feature type="domain" description="ACT" evidence="4">
    <location>
        <begin position="662"/>
        <end position="734"/>
    </location>
</feature>
<dbReference type="FunFam" id="1.10.3210.10:FF:000001">
    <property type="entry name" value="GTP pyrophosphokinase RelA"/>
    <property type="match status" value="1"/>
</dbReference>
<sequence length="734" mass="84742">MVGVQNPTTLEFLLEQIRDPLSPSDRALIERAYALAERAHNCQTRASGEPYLYHCLAVAGILAELRMDPPVIAAALLHDVVEDTGVTLEEIRREFGEEVARLVDGVTKLKYIDRLRAQPEDGEARRTTRDEQSAENIRKIFFAMVEDPRVVLIKLADRLHNMRTLGALPPEKQKRIARETLEIYAPLANRLGIWQLKWELEDLAFRYLEPEKYREIARAIDERRAERERHIQQIVERIQARLAEEGIQAEVTGRAKHIYSIYRKMLRKGVSFDQVYDVRAVRIIVNTIPECYQVLGIIHSMWRPIPKEFDDYIANPKDNSYRSLHTAVMLEDGKTLEVQIRTWEMHWEAEYGIAAHWLYKEQVSKRDLAFEKKVAWLRSLLEWRNEVTSAKEFVESLKTDVFEDRIYVFTPKGDVIDLPRGSTPIDFAYHIHTELGHRCRGARVNGRWVPLNYVLQMGDQVEIIPAKQGGPSRDWLDPAKGYVKTSRARQKIRQWFKQQGRAENIVHGREILAQEIRRLGVPFSVDEAARRLYAEFGYKEPEDLLAAIGWGDVSPEQLAPRLIRMEEERRREEQRAAPEPQAPSERYDASRPVLVENNPQGLLMQLARCCNPVPGDEVIGYITRNRGITIHRRSCPNILNVRTPERLIEVQFPAGEKGYPVEVEITAIDRVGLLHEISGVLKDEQINIARISVDTRNGFAVFQATLEVRSAAQLHRALARIEQIPNVREAHRRR</sequence>
<dbReference type="SUPFAM" id="SSF109604">
    <property type="entry name" value="HD-domain/PDEase-like"/>
    <property type="match status" value="1"/>
</dbReference>
<dbReference type="InterPro" id="IPR007685">
    <property type="entry name" value="RelA_SpoT"/>
</dbReference>
<dbReference type="FunCoup" id="A0A212QR21">
    <property type="interactions" value="457"/>
</dbReference>
<dbReference type="FunFam" id="3.10.20.30:FF:000002">
    <property type="entry name" value="GTP pyrophosphokinase (RelA/SpoT)"/>
    <property type="match status" value="1"/>
</dbReference>
<evidence type="ECO:0000256" key="1">
    <source>
        <dbReference type="ARBA" id="ARBA00025704"/>
    </source>
</evidence>
<feature type="domain" description="TGS" evidence="6">
    <location>
        <begin position="404"/>
        <end position="465"/>
    </location>
</feature>
<comment type="similarity">
    <text evidence="2">Belongs to the relA/spoT family.</text>
</comment>
<dbReference type="PROSITE" id="PS51831">
    <property type="entry name" value="HD"/>
    <property type="match status" value="1"/>
</dbReference>
<dbReference type="EMBL" id="FYEK01000018">
    <property type="protein sequence ID" value="SNB61786.1"/>
    <property type="molecule type" value="Genomic_DNA"/>
</dbReference>
<dbReference type="Proteomes" id="UP000197025">
    <property type="component" value="Unassembled WGS sequence"/>
</dbReference>
<dbReference type="Pfam" id="PF13291">
    <property type="entry name" value="ACT_4"/>
    <property type="match status" value="1"/>
</dbReference>
<protein>
    <submittedName>
        <fullName evidence="7">GTP pyrophosphokinase</fullName>
    </submittedName>
</protein>
<dbReference type="PROSITE" id="PS51880">
    <property type="entry name" value="TGS"/>
    <property type="match status" value="1"/>
</dbReference>
<keyword evidence="7" id="KW-0418">Kinase</keyword>
<reference evidence="8" key="1">
    <citation type="submission" date="2017-06" db="EMBL/GenBank/DDBJ databases">
        <authorList>
            <person name="Varghese N."/>
            <person name="Submissions S."/>
        </authorList>
    </citation>
    <scope>NUCLEOTIDE SEQUENCE [LARGE SCALE GENOMIC DNA]</scope>
    <source>
        <strain evidence="8">JAD2</strain>
    </source>
</reference>
<keyword evidence="7" id="KW-0808">Transferase</keyword>
<dbReference type="GO" id="GO:0005886">
    <property type="term" value="C:plasma membrane"/>
    <property type="evidence" value="ECO:0007669"/>
    <property type="project" value="TreeGrafter"/>
</dbReference>
<dbReference type="InterPro" id="IPR012676">
    <property type="entry name" value="TGS-like"/>
</dbReference>
<dbReference type="Gene3D" id="3.30.460.10">
    <property type="entry name" value="Beta Polymerase, domain 2"/>
    <property type="match status" value="1"/>
</dbReference>
<keyword evidence="8" id="KW-1185">Reference proteome</keyword>
<dbReference type="InParanoid" id="A0A212QR21"/>
<dbReference type="GO" id="GO:0042594">
    <property type="term" value="P:response to starvation"/>
    <property type="evidence" value="ECO:0007669"/>
    <property type="project" value="TreeGrafter"/>
</dbReference>
<dbReference type="GO" id="GO:0008728">
    <property type="term" value="F:GTP diphosphokinase activity"/>
    <property type="evidence" value="ECO:0007669"/>
    <property type="project" value="TreeGrafter"/>
</dbReference>
<dbReference type="InterPro" id="IPR002912">
    <property type="entry name" value="ACT_dom"/>
</dbReference>
<dbReference type="Pfam" id="PF19296">
    <property type="entry name" value="RelA_AH_RIS"/>
    <property type="match status" value="1"/>
</dbReference>
<dbReference type="OrthoDB" id="9805041at2"/>
<dbReference type="CDD" id="cd04876">
    <property type="entry name" value="ACT_RelA-SpoT"/>
    <property type="match status" value="1"/>
</dbReference>
<dbReference type="FunFam" id="3.30.460.10:FF:000001">
    <property type="entry name" value="GTP pyrophosphokinase RelA"/>
    <property type="match status" value="1"/>
</dbReference>
<dbReference type="Pfam" id="PF02824">
    <property type="entry name" value="TGS"/>
    <property type="match status" value="1"/>
</dbReference>
<evidence type="ECO:0000259" key="5">
    <source>
        <dbReference type="PROSITE" id="PS51831"/>
    </source>
</evidence>
<dbReference type="GO" id="GO:0008893">
    <property type="term" value="F:guanosine-3',5'-bis(diphosphate) 3'-diphosphatase activity"/>
    <property type="evidence" value="ECO:0007669"/>
    <property type="project" value="TreeGrafter"/>
</dbReference>
<dbReference type="CDD" id="cd01668">
    <property type="entry name" value="TGS_RSH"/>
    <property type="match status" value="1"/>
</dbReference>
<dbReference type="InterPro" id="IPR045865">
    <property type="entry name" value="ACT-like_dom_sf"/>
</dbReference>
<name>A0A212QR21_9CHLR</name>
<dbReference type="SUPFAM" id="SSF81271">
    <property type="entry name" value="TGS-like"/>
    <property type="match status" value="1"/>
</dbReference>
<dbReference type="InterPro" id="IPR043519">
    <property type="entry name" value="NT_sf"/>
</dbReference>
<dbReference type="CDD" id="cd00077">
    <property type="entry name" value="HDc"/>
    <property type="match status" value="1"/>
</dbReference>
<dbReference type="PROSITE" id="PS51671">
    <property type="entry name" value="ACT"/>
    <property type="match status" value="1"/>
</dbReference>
<dbReference type="InterPro" id="IPR004811">
    <property type="entry name" value="RelA/Spo_fam"/>
</dbReference>
<dbReference type="InterPro" id="IPR012675">
    <property type="entry name" value="Beta-grasp_dom_sf"/>
</dbReference>
<comment type="function">
    <text evidence="2">In eubacteria ppGpp (guanosine 3'-diphosphate 5'-diphosphate) is a mediator of the stringent response that coordinates a variety of cellular activities in response to changes in nutritional abundance.</text>
</comment>
<evidence type="ECO:0000256" key="2">
    <source>
        <dbReference type="RuleBase" id="RU003847"/>
    </source>
</evidence>
<dbReference type="Gene3D" id="3.10.20.30">
    <property type="match status" value="1"/>
</dbReference>
<dbReference type="GO" id="GO:0016301">
    <property type="term" value="F:kinase activity"/>
    <property type="evidence" value="ECO:0007669"/>
    <property type="project" value="UniProtKB-KW"/>
</dbReference>